<accession>A0A3P7NRK2</accession>
<organism evidence="2 3">
    <name type="scientific">Dibothriocephalus latus</name>
    <name type="common">Fish tapeworm</name>
    <name type="synonym">Diphyllobothrium latum</name>
    <dbReference type="NCBI Taxonomy" id="60516"/>
    <lineage>
        <taxon>Eukaryota</taxon>
        <taxon>Metazoa</taxon>
        <taxon>Spiralia</taxon>
        <taxon>Lophotrochozoa</taxon>
        <taxon>Platyhelminthes</taxon>
        <taxon>Cestoda</taxon>
        <taxon>Eucestoda</taxon>
        <taxon>Diphyllobothriidea</taxon>
        <taxon>Diphyllobothriidae</taxon>
        <taxon>Dibothriocephalus</taxon>
    </lineage>
</organism>
<proteinExistence type="predicted"/>
<evidence type="ECO:0000313" key="3">
    <source>
        <dbReference type="Proteomes" id="UP000281553"/>
    </source>
</evidence>
<keyword evidence="3" id="KW-1185">Reference proteome</keyword>
<evidence type="ECO:0000313" key="2">
    <source>
        <dbReference type="EMBL" id="VDN43500.1"/>
    </source>
</evidence>
<reference evidence="2 3" key="1">
    <citation type="submission" date="2018-11" db="EMBL/GenBank/DDBJ databases">
        <authorList>
            <consortium name="Pathogen Informatics"/>
        </authorList>
    </citation>
    <scope>NUCLEOTIDE SEQUENCE [LARGE SCALE GENOMIC DNA]</scope>
</reference>
<gene>
    <name evidence="2" type="ORF">DILT_LOCUS19108</name>
</gene>
<name>A0A3P7NRK2_DIBLA</name>
<evidence type="ECO:0000256" key="1">
    <source>
        <dbReference type="SAM" id="MobiDB-lite"/>
    </source>
</evidence>
<dbReference type="Proteomes" id="UP000281553">
    <property type="component" value="Unassembled WGS sequence"/>
</dbReference>
<protein>
    <submittedName>
        <fullName evidence="2">Uncharacterized protein</fullName>
    </submittedName>
</protein>
<sequence>MKTSHLENAAETAITKSSVPTAKKDDAIELKLANFSVLLPVLPDLSPPARVSCQHSVAFSC</sequence>
<dbReference type="EMBL" id="UYRU01108122">
    <property type="protein sequence ID" value="VDN43500.1"/>
    <property type="molecule type" value="Genomic_DNA"/>
</dbReference>
<feature type="region of interest" description="Disordered" evidence="1">
    <location>
        <begin position="1"/>
        <end position="21"/>
    </location>
</feature>
<dbReference type="AlphaFoldDB" id="A0A3P7NRK2"/>